<organism evidence="1">
    <name type="scientific">Lepeophtheirus salmonis</name>
    <name type="common">Salmon louse</name>
    <name type="synonym">Caligus salmonis</name>
    <dbReference type="NCBI Taxonomy" id="72036"/>
    <lineage>
        <taxon>Eukaryota</taxon>
        <taxon>Metazoa</taxon>
        <taxon>Ecdysozoa</taxon>
        <taxon>Arthropoda</taxon>
        <taxon>Crustacea</taxon>
        <taxon>Multicrustacea</taxon>
        <taxon>Hexanauplia</taxon>
        <taxon>Copepoda</taxon>
        <taxon>Siphonostomatoida</taxon>
        <taxon>Caligidae</taxon>
        <taxon>Lepeophtheirus</taxon>
    </lineage>
</organism>
<sequence length="69" mass="7761">MLLIARILNDTADAPPLRKRRPRLFFLSSRCIRIQPHSSTALLACILQSNIPMNPEIIIISKVSKPTIP</sequence>
<accession>A0A0K2UH14</accession>
<dbReference type="EMBL" id="HACA01019610">
    <property type="protein sequence ID" value="CDW36971.1"/>
    <property type="molecule type" value="Transcribed_RNA"/>
</dbReference>
<reference evidence="1" key="1">
    <citation type="submission" date="2014-05" db="EMBL/GenBank/DDBJ databases">
        <authorList>
            <person name="Chronopoulou M."/>
        </authorList>
    </citation>
    <scope>NUCLEOTIDE SEQUENCE</scope>
    <source>
        <tissue evidence="1">Whole organism</tissue>
    </source>
</reference>
<evidence type="ECO:0000313" key="1">
    <source>
        <dbReference type="EMBL" id="CDW36971.1"/>
    </source>
</evidence>
<protein>
    <submittedName>
        <fullName evidence="1">Uncharacterized protein</fullName>
    </submittedName>
</protein>
<dbReference type="AlphaFoldDB" id="A0A0K2UH14"/>
<name>A0A0K2UH14_LEPSM</name>
<proteinExistence type="predicted"/>